<evidence type="ECO:0000313" key="3">
    <source>
        <dbReference type="Proteomes" id="UP000007304"/>
    </source>
</evidence>
<accession>H6C0E8</accession>
<evidence type="ECO:0000256" key="1">
    <source>
        <dbReference type="SAM" id="MobiDB-lite"/>
    </source>
</evidence>
<feature type="compositionally biased region" description="Acidic residues" evidence="1">
    <location>
        <begin position="525"/>
        <end position="549"/>
    </location>
</feature>
<dbReference type="InParanoid" id="H6C0E8"/>
<keyword evidence="3" id="KW-1185">Reference proteome</keyword>
<dbReference type="GeneID" id="20309097"/>
<sequence>MALQRAHIQLAKHLDINAPGTVQGPPSSQSHHLLNLSSQQSFPTYALGYDPLDDVEEMQQPIPARPANGQGTEHPFDMLSETNLHPILFRIEPGPDPFQGVPVPLLVDQQTGLIEHGNSGQPLRYFSHLPRWVATDVAGMILELWIRLDSRVQMSDILDRVNVNGKMPRPNTLNMRRIRFREIINVPAMYPGRSMPTANEVQLIGNLTREQILLNTSMAVDLQGNRLLRPCLVNNKTVAGYVDSGLSIDFFIADFGLPIPIPGRRTIVTLELRKRLQQLARRRGLGNRPADYNKLSKDLLPSWWNKSVAVTPMPDLDGKSHDEFVADLLDRLAPTTTRNRVRRPGMMSSASPAGPAAPASAPVSATTIPVARSALPAPPLPSHAGAATQSTSSQLPPSTTPSALRNAAAFFPRPSQTGAMGVTTNSNFIDPRLLVSLPTRTKLTGAPLAGVGQFQVATPTGTSYYVEAATQGAAAQVARPGIDQGDRSDQGAGGLREEEERAAWILSEYIASGQFEEGAGAGHDDTEEDQGADNDNDNDNDNNAELEDE</sequence>
<feature type="compositionally biased region" description="Low complexity" evidence="1">
    <location>
        <begin position="344"/>
        <end position="361"/>
    </location>
</feature>
<feature type="region of interest" description="Disordered" evidence="1">
    <location>
        <begin position="477"/>
        <end position="499"/>
    </location>
</feature>
<dbReference type="OrthoDB" id="5409522at2759"/>
<organism evidence="2 3">
    <name type="scientific">Exophiala dermatitidis (strain ATCC 34100 / CBS 525.76 / NIH/UT8656)</name>
    <name type="common">Black yeast</name>
    <name type="synonym">Wangiella dermatitidis</name>
    <dbReference type="NCBI Taxonomy" id="858893"/>
    <lineage>
        <taxon>Eukaryota</taxon>
        <taxon>Fungi</taxon>
        <taxon>Dikarya</taxon>
        <taxon>Ascomycota</taxon>
        <taxon>Pezizomycotina</taxon>
        <taxon>Eurotiomycetes</taxon>
        <taxon>Chaetothyriomycetidae</taxon>
        <taxon>Chaetothyriales</taxon>
        <taxon>Herpotrichiellaceae</taxon>
        <taxon>Exophiala</taxon>
    </lineage>
</organism>
<dbReference type="AlphaFoldDB" id="H6C0E8"/>
<dbReference type="eggNOG" id="ENOG502QQX4">
    <property type="taxonomic scope" value="Eukaryota"/>
</dbReference>
<feature type="region of interest" description="Disordered" evidence="1">
    <location>
        <begin position="373"/>
        <end position="402"/>
    </location>
</feature>
<gene>
    <name evidence="2" type="ORF">HMPREF1120_04458</name>
</gene>
<dbReference type="HOGENOM" id="CLU_039642_0_0_1"/>
<name>H6C0E8_EXODN</name>
<evidence type="ECO:0000313" key="2">
    <source>
        <dbReference type="EMBL" id="EHY56376.1"/>
    </source>
</evidence>
<feature type="compositionally biased region" description="Basic and acidic residues" evidence="1">
    <location>
        <begin position="484"/>
        <end position="499"/>
    </location>
</feature>
<protein>
    <submittedName>
        <fullName evidence="2">Uncharacterized protein</fullName>
    </submittedName>
</protein>
<dbReference type="VEuPathDB" id="FungiDB:HMPREF1120_04458"/>
<proteinExistence type="predicted"/>
<feature type="compositionally biased region" description="Low complexity" evidence="1">
    <location>
        <begin position="382"/>
        <end position="402"/>
    </location>
</feature>
<feature type="region of interest" description="Disordered" evidence="1">
    <location>
        <begin position="514"/>
        <end position="549"/>
    </location>
</feature>
<reference evidence="2" key="1">
    <citation type="submission" date="2011-07" db="EMBL/GenBank/DDBJ databases">
        <title>The Genome Sequence of Exophiala (Wangiella) dermatitidis NIH/UT8656.</title>
        <authorList>
            <consortium name="The Broad Institute Genome Sequencing Platform"/>
            <person name="Cuomo C."/>
            <person name="Wang Z."/>
            <person name="Hunicke-Smith S."/>
            <person name="Szanislo P.J."/>
            <person name="Earl A."/>
            <person name="Young S.K."/>
            <person name="Zeng Q."/>
            <person name="Gargeya S."/>
            <person name="Fitzgerald M."/>
            <person name="Haas B."/>
            <person name="Abouelleil A."/>
            <person name="Alvarado L."/>
            <person name="Arachchi H.M."/>
            <person name="Berlin A."/>
            <person name="Brown A."/>
            <person name="Chapman S.B."/>
            <person name="Chen Z."/>
            <person name="Dunbar C."/>
            <person name="Freedman E."/>
            <person name="Gearin G."/>
            <person name="Gellesch M."/>
            <person name="Goldberg J."/>
            <person name="Griggs A."/>
            <person name="Gujja S."/>
            <person name="Heiman D."/>
            <person name="Howarth C."/>
            <person name="Larson L."/>
            <person name="Lui A."/>
            <person name="MacDonald P.J.P."/>
            <person name="Montmayeur A."/>
            <person name="Murphy C."/>
            <person name="Neiman D."/>
            <person name="Pearson M."/>
            <person name="Priest M."/>
            <person name="Roberts A."/>
            <person name="Saif S."/>
            <person name="Shea T."/>
            <person name="Shenoy N."/>
            <person name="Sisk P."/>
            <person name="Stolte C."/>
            <person name="Sykes S."/>
            <person name="Wortman J."/>
            <person name="Nusbaum C."/>
            <person name="Birren B."/>
        </authorList>
    </citation>
    <scope>NUCLEOTIDE SEQUENCE</scope>
    <source>
        <strain evidence="2">NIH/UT8656</strain>
    </source>
</reference>
<dbReference type="Proteomes" id="UP000007304">
    <property type="component" value="Unassembled WGS sequence"/>
</dbReference>
<dbReference type="EMBL" id="JH226133">
    <property type="protein sequence ID" value="EHY56376.1"/>
    <property type="molecule type" value="Genomic_DNA"/>
</dbReference>
<feature type="region of interest" description="Disordered" evidence="1">
    <location>
        <begin position="335"/>
        <end position="361"/>
    </location>
</feature>
<dbReference type="RefSeq" id="XP_009156837.1">
    <property type="nucleotide sequence ID" value="XM_009158589.1"/>
</dbReference>